<evidence type="ECO:0000313" key="3">
    <source>
        <dbReference type="Proteomes" id="UP000028411"/>
    </source>
</evidence>
<dbReference type="SUPFAM" id="SSF54637">
    <property type="entry name" value="Thioesterase/thiol ester dehydrase-isomerase"/>
    <property type="match status" value="1"/>
</dbReference>
<comment type="caution">
    <text evidence="2">The sequence shown here is derived from an EMBL/GenBank/DDBJ whole genome shotgun (WGS) entry which is preliminary data.</text>
</comment>
<dbReference type="InterPro" id="IPR029069">
    <property type="entry name" value="HotDog_dom_sf"/>
</dbReference>
<dbReference type="RefSeq" id="WP_037450978.1">
    <property type="nucleotide sequence ID" value="NZ_JFHR01000019.1"/>
</dbReference>
<dbReference type="OrthoDB" id="9801735at2"/>
<sequence length="150" mass="16570">MSAPLDALHAEIGVARHSDWMTVDQKMIDGFAEATLDRQFIHIDPVRAAQTPFGGTVAHGFLTLSLLPHLLTSIPDPAAAGMGMNINYGLDRVRFIHPVRSGSRIRALSKLMSVEQRSPGQFQQTRDMTVEIEGQEKPALIATWHIIFTI</sequence>
<dbReference type="InterPro" id="IPR039375">
    <property type="entry name" value="NodN-like"/>
</dbReference>
<dbReference type="CDD" id="cd03450">
    <property type="entry name" value="NodN"/>
    <property type="match status" value="1"/>
</dbReference>
<dbReference type="PATRIC" id="fig|46429.4.peg.2034"/>
<organism evidence="2 3">
    <name type="scientific">Sphingobium chlorophenolicum</name>
    <dbReference type="NCBI Taxonomy" id="46429"/>
    <lineage>
        <taxon>Bacteria</taxon>
        <taxon>Pseudomonadati</taxon>
        <taxon>Pseudomonadota</taxon>
        <taxon>Alphaproteobacteria</taxon>
        <taxon>Sphingomonadales</taxon>
        <taxon>Sphingomonadaceae</taxon>
        <taxon>Sphingobium</taxon>
    </lineage>
</organism>
<protein>
    <submittedName>
        <fullName evidence="2">MaoC domain protein dehydratase</fullName>
    </submittedName>
</protein>
<dbReference type="PANTHER" id="PTHR42993:SF1">
    <property type="entry name" value="MAOC-LIKE DEHYDRATASE DOMAIN-CONTAINING PROTEIN"/>
    <property type="match status" value="1"/>
</dbReference>
<accession>A0A081REP1</accession>
<reference evidence="2 3" key="1">
    <citation type="submission" date="2014-02" db="EMBL/GenBank/DDBJ databases">
        <title>Whole genome sequence of Sphingobium chlorophenolicum NBRC 16172.</title>
        <authorList>
            <person name="Gan H.M."/>
            <person name="Gan H.Y."/>
            <person name="Chew T.H."/>
            <person name="Savka M.A."/>
        </authorList>
    </citation>
    <scope>NUCLEOTIDE SEQUENCE [LARGE SCALE GENOMIC DNA]</scope>
    <source>
        <strain evidence="2 3">NBRC 16172</strain>
    </source>
</reference>
<dbReference type="PANTHER" id="PTHR42993">
    <property type="entry name" value="MAOC-LIKE DEHYDRATASE DOMAIN-CONTAINING PROTEIN"/>
    <property type="match status" value="1"/>
</dbReference>
<name>A0A081REP1_SPHCR</name>
<proteinExistence type="predicted"/>
<dbReference type="AlphaFoldDB" id="A0A081REP1"/>
<evidence type="ECO:0000313" key="2">
    <source>
        <dbReference type="EMBL" id="KEQ53664.1"/>
    </source>
</evidence>
<feature type="domain" description="MaoC-like" evidence="1">
    <location>
        <begin position="16"/>
        <end position="118"/>
    </location>
</feature>
<dbReference type="Gene3D" id="3.10.129.10">
    <property type="entry name" value="Hotdog Thioesterase"/>
    <property type="match status" value="1"/>
</dbReference>
<evidence type="ECO:0000259" key="1">
    <source>
        <dbReference type="Pfam" id="PF01575"/>
    </source>
</evidence>
<dbReference type="Pfam" id="PF01575">
    <property type="entry name" value="MaoC_dehydratas"/>
    <property type="match status" value="1"/>
</dbReference>
<dbReference type="Proteomes" id="UP000028411">
    <property type="component" value="Unassembled WGS sequence"/>
</dbReference>
<gene>
    <name evidence="2" type="ORF">BV95_02064</name>
</gene>
<dbReference type="InterPro" id="IPR002539">
    <property type="entry name" value="MaoC-like_dom"/>
</dbReference>
<dbReference type="eggNOG" id="COG2030">
    <property type="taxonomic scope" value="Bacteria"/>
</dbReference>
<dbReference type="EMBL" id="JFHR01000019">
    <property type="protein sequence ID" value="KEQ53664.1"/>
    <property type="molecule type" value="Genomic_DNA"/>
</dbReference>